<gene>
    <name evidence="12" type="ORF">KUF71_013495</name>
    <name evidence="10" type="ORF">KUF71_018197</name>
    <name evidence="11" type="ORF">KUF71_022852</name>
</gene>
<evidence type="ECO:0000256" key="1">
    <source>
        <dbReference type="ARBA" id="ARBA00012493"/>
    </source>
</evidence>
<dbReference type="InterPro" id="IPR012337">
    <property type="entry name" value="RNaseH-like_sf"/>
</dbReference>
<name>A0AAE1L596_9NEOP</name>
<keyword evidence="13" id="KW-1185">Reference proteome</keyword>
<dbReference type="InterPro" id="IPR050951">
    <property type="entry name" value="Retrovirus_Pol_polyprotein"/>
</dbReference>
<evidence type="ECO:0000256" key="4">
    <source>
        <dbReference type="ARBA" id="ARBA00022722"/>
    </source>
</evidence>
<comment type="caution">
    <text evidence="10">The sequence shown here is derived from an EMBL/GenBank/DDBJ whole genome shotgun (WGS) entry which is preliminary data.</text>
</comment>
<dbReference type="Pfam" id="PF08719">
    <property type="entry name" value="NADAR"/>
    <property type="match status" value="1"/>
</dbReference>
<dbReference type="SUPFAM" id="SSF53098">
    <property type="entry name" value="Ribonuclease H-like"/>
    <property type="match status" value="1"/>
</dbReference>
<reference evidence="10" key="2">
    <citation type="journal article" date="2023" name="BMC Genomics">
        <title>Pest status, molecular evolution, and epigenetic factors derived from the genome assembly of Frankliniella fusca, a thysanopteran phytovirus vector.</title>
        <authorList>
            <person name="Catto M.A."/>
            <person name="Labadie P.E."/>
            <person name="Jacobson A.L."/>
            <person name="Kennedy G.G."/>
            <person name="Srinivasan R."/>
            <person name="Hunt B.G."/>
        </authorList>
    </citation>
    <scope>NUCLEOTIDE SEQUENCE</scope>
    <source>
        <strain evidence="10">PL_HMW_Pooled</strain>
    </source>
</reference>
<evidence type="ECO:0000313" key="10">
    <source>
        <dbReference type="EMBL" id="KAK3907368.1"/>
    </source>
</evidence>
<dbReference type="InterPro" id="IPR012816">
    <property type="entry name" value="NADAR"/>
</dbReference>
<feature type="region of interest" description="Disordered" evidence="8">
    <location>
        <begin position="1177"/>
        <end position="1234"/>
    </location>
</feature>
<dbReference type="CDD" id="cd15457">
    <property type="entry name" value="NADAR"/>
    <property type="match status" value="1"/>
</dbReference>
<dbReference type="InterPro" id="IPR041373">
    <property type="entry name" value="RT_RNaseH"/>
</dbReference>
<dbReference type="SUPFAM" id="SSF143990">
    <property type="entry name" value="YbiA-like"/>
    <property type="match status" value="1"/>
</dbReference>
<evidence type="ECO:0000313" key="12">
    <source>
        <dbReference type="EMBL" id="KAK3925288.1"/>
    </source>
</evidence>
<dbReference type="InterPro" id="IPR000477">
    <property type="entry name" value="RT_dom"/>
</dbReference>
<dbReference type="Pfam" id="PF00665">
    <property type="entry name" value="rve"/>
    <property type="match status" value="1"/>
</dbReference>
<keyword evidence="2" id="KW-0808">Transferase</keyword>
<dbReference type="GO" id="GO:0003964">
    <property type="term" value="F:RNA-directed DNA polymerase activity"/>
    <property type="evidence" value="ECO:0007669"/>
    <property type="project" value="UniProtKB-KW"/>
</dbReference>
<dbReference type="GO" id="GO:0042575">
    <property type="term" value="C:DNA polymerase complex"/>
    <property type="evidence" value="ECO:0007669"/>
    <property type="project" value="UniProtKB-ARBA"/>
</dbReference>
<evidence type="ECO:0000256" key="3">
    <source>
        <dbReference type="ARBA" id="ARBA00022695"/>
    </source>
</evidence>
<evidence type="ECO:0000256" key="5">
    <source>
        <dbReference type="ARBA" id="ARBA00022759"/>
    </source>
</evidence>
<dbReference type="EMBL" id="JAHWGI010001226">
    <property type="protein sequence ID" value="KAK3925288.1"/>
    <property type="molecule type" value="Genomic_DNA"/>
</dbReference>
<accession>A0AAE1L596</accession>
<dbReference type="PROSITE" id="PS50994">
    <property type="entry name" value="INTEGRASE"/>
    <property type="match status" value="1"/>
</dbReference>
<dbReference type="EMBL" id="JAHWGI010000007">
    <property type="protein sequence ID" value="KAK3907368.1"/>
    <property type="molecule type" value="Genomic_DNA"/>
</dbReference>
<feature type="domain" description="Integrase catalytic" evidence="9">
    <location>
        <begin position="1341"/>
        <end position="1507"/>
    </location>
</feature>
<sequence length="1683" mass="190183">MYGSFNGAQALREIINRYVWKNWEELKFFLPGENRQNYCKSHGASGTFATALQVQAAASLLNLEIFVKIQGKFQSFGKSSSRRKIFLDFTGDLESGHFEPLFSRAPVEIRARKAPVKIGGTEKQPSADAPGTTWFTVGPRGRLRRAAPGTGEARPEGMREVSSPQETAAGGPSRRQGPSENEEPDEIEVVTFANTEEVIELNLEALDEDGGRLFMVEGRLDGLRLEMGLDSCSTRCLVDEKFCTDRASIKPCAVRIKGANSLNLQVVGSYRAEISFSKKVKISNRVIVVKNLPVPMLVGDDGLRKLHAQLNYDLGAAVFKMNEETIQVKRLNEVSKSERKNESQSSVLFEKEARRLGLATAEAVQYGPVVLYTAEAVSLNPSGFTMVPIKEEGVLEILPAIVSPKRVLGLDSVYSVECLLQLVPKLVIPVFNADGERRTLPKNTPVAKIHVEDQSLSPQDVVYMTLDEIREGMVSGHLEIDVVSDSGTSSEISCAAAAVKDCPLPPLPSLENSDISAEEKIKAQELLEKFQDVFGYKLEPGTFIPNVFAHLERKDNRTFFKRNFPWNFQQAQLAKGEIDSLLRSEVIEEKPAKCINPVFCILKRESTPENVRGRFLLDARTLNKSLVDQSYSSTTIDEALKYCADKKLAFILDIVSYFHTIRLTDESKDYVGFTAFGKTFRFARLPFGVKTAPAIAQATMNQILRDCNTINYMDDIAGAGSSFDEVLQLLEKVLLCFRKNRLLVRPDKTQLFRKEVKLLGLVVKLGDSASPDPERFKPLKSLENPRTPKQLKSVICTLSYHRRFIRDFAIKTKHLNDMACEKIPFDFKETDRNLIKSMYTHLLETATLALFREDRKTKVHVDAAKTGGIAGFLAQKSGKDYLIVGYFSQPLKPTEKRWSAYHLECLAFYSCVKYFRKELMLLEKFIVVTDAAALKYLMKMEGPKPPFDRFISFLSQFQFEFEFVRSEQNKIPDGFSRLPQPEDQSAVKLPDSLRINLNELETTNVVEKEKALQSTETISSFKGDYGFLSNFYEITIFLEGERYKSLEHAYQAAKTLDRKERLWVSKAKTAAEAKARGRQVTLRKNWDKLKIQIMQKLIEQKFLTGTIEAEKLLATGNAHLIEGNTWHDNFWGSCVCRVHKNVEGGNKLGKLLMAVREYLRMTQYICATEDVSSAVVTRSAKRREVSDEGNSTEKNGDSKSENEGKDYSAKESGDEGNDEVKAKAAGETRLSSMKRLQRDDQEIKTIIEKLEKGNKGANQRNFKLRKGLLITKKGSRTVLPACLVPQVLHEFHDLSIHSGIHVLQLIISKLYFWKNMYKDIELFVKSCKLCGECKASNIKYGELKPVVASNLFSDLSIDFAHVFTNPTGYSWCLVITDMFSNFSKFYACKTTSSVEVMNHLSSFCADFGLPQRIHVDSCGATKSADFVALTKKFGVEVVYSAGGVHFSQGAAESMIKRLNSALLFLTAGKPSVKKKWHLLLPFINFHLNNVAQVSSGMSAHEIVYGKQLNTRFMNKTLLENKISLKNRFWVLDKIRENARNLKQKAREKFKRIYDRNRKPLQLQKGNQIFVKFERKASKNDPIKLQCRFRRGKIRRKISEILYVVEFSRKDGRKWYRLTHVAQMKKFLERPSHLKGGSILTVGEVDEIEPNQSESGISSSDCAPYPMVKRIMANVDMLMHFEII</sequence>
<dbReference type="Gene3D" id="3.30.420.10">
    <property type="entry name" value="Ribonuclease H-like superfamily/Ribonuclease H"/>
    <property type="match status" value="1"/>
</dbReference>
<keyword evidence="3" id="KW-0548">Nucleotidyltransferase</keyword>
<dbReference type="Gene3D" id="1.10.340.70">
    <property type="match status" value="1"/>
</dbReference>
<keyword evidence="6" id="KW-0378">Hydrolase</keyword>
<dbReference type="GO" id="GO:0003676">
    <property type="term" value="F:nucleic acid binding"/>
    <property type="evidence" value="ECO:0007669"/>
    <property type="project" value="InterPro"/>
</dbReference>
<feature type="compositionally biased region" description="Basic and acidic residues" evidence="8">
    <location>
        <begin position="1194"/>
        <end position="1226"/>
    </location>
</feature>
<dbReference type="CDD" id="cd01647">
    <property type="entry name" value="RT_LTR"/>
    <property type="match status" value="1"/>
</dbReference>
<keyword evidence="7" id="KW-0695">RNA-directed DNA polymerase</keyword>
<feature type="region of interest" description="Disordered" evidence="8">
    <location>
        <begin position="119"/>
        <end position="186"/>
    </location>
</feature>
<proteinExistence type="predicted"/>
<evidence type="ECO:0000256" key="8">
    <source>
        <dbReference type="SAM" id="MobiDB-lite"/>
    </source>
</evidence>
<dbReference type="GO" id="GO:0016787">
    <property type="term" value="F:hydrolase activity"/>
    <property type="evidence" value="ECO:0007669"/>
    <property type="project" value="UniProtKB-KW"/>
</dbReference>
<dbReference type="Gene3D" id="1.10.357.40">
    <property type="entry name" value="YbiA-like"/>
    <property type="match status" value="1"/>
</dbReference>
<protein>
    <recommendedName>
        <fullName evidence="1">RNA-directed DNA polymerase</fullName>
        <ecNumber evidence="1">2.7.7.49</ecNumber>
    </recommendedName>
</protein>
<dbReference type="PANTHER" id="PTHR37984">
    <property type="entry name" value="PROTEIN CBG26694"/>
    <property type="match status" value="1"/>
</dbReference>
<evidence type="ECO:0000256" key="7">
    <source>
        <dbReference type="ARBA" id="ARBA00022918"/>
    </source>
</evidence>
<dbReference type="Pfam" id="PF17921">
    <property type="entry name" value="Integrase_H2C2"/>
    <property type="match status" value="1"/>
</dbReference>
<evidence type="ECO:0000313" key="13">
    <source>
        <dbReference type="Proteomes" id="UP001219518"/>
    </source>
</evidence>
<dbReference type="GO" id="GO:0015074">
    <property type="term" value="P:DNA integration"/>
    <property type="evidence" value="ECO:0007669"/>
    <property type="project" value="InterPro"/>
</dbReference>
<evidence type="ECO:0000256" key="2">
    <source>
        <dbReference type="ARBA" id="ARBA00022679"/>
    </source>
</evidence>
<dbReference type="Proteomes" id="UP001219518">
    <property type="component" value="Unassembled WGS sequence"/>
</dbReference>
<evidence type="ECO:0000259" key="9">
    <source>
        <dbReference type="PROSITE" id="PS50994"/>
    </source>
</evidence>
<dbReference type="EC" id="2.7.7.49" evidence="1"/>
<dbReference type="CDD" id="cd09274">
    <property type="entry name" value="RNase_HI_RT_Ty3"/>
    <property type="match status" value="1"/>
</dbReference>
<dbReference type="Gene3D" id="3.10.20.370">
    <property type="match status" value="1"/>
</dbReference>
<dbReference type="InterPro" id="IPR001584">
    <property type="entry name" value="Integrase_cat-core"/>
</dbReference>
<dbReference type="SUPFAM" id="SSF56672">
    <property type="entry name" value="DNA/RNA polymerases"/>
    <property type="match status" value="1"/>
</dbReference>
<dbReference type="InterPro" id="IPR036397">
    <property type="entry name" value="RNaseH_sf"/>
</dbReference>
<keyword evidence="4" id="KW-0540">Nuclease</keyword>
<dbReference type="EMBL" id="JAHWGI010000321">
    <property type="protein sequence ID" value="KAK3913384.1"/>
    <property type="molecule type" value="Genomic_DNA"/>
</dbReference>
<keyword evidence="5" id="KW-0255">Endonuclease</keyword>
<dbReference type="InterPro" id="IPR041588">
    <property type="entry name" value="Integrase_H2C2"/>
</dbReference>
<dbReference type="PANTHER" id="PTHR37984:SF5">
    <property type="entry name" value="PROTEIN NYNRIN-LIKE"/>
    <property type="match status" value="1"/>
</dbReference>
<dbReference type="Gene3D" id="3.10.10.10">
    <property type="entry name" value="HIV Type 1 Reverse Transcriptase, subunit A, domain 1"/>
    <property type="match status" value="1"/>
</dbReference>
<reference evidence="10" key="1">
    <citation type="submission" date="2021-07" db="EMBL/GenBank/DDBJ databases">
        <authorList>
            <person name="Catto M.A."/>
            <person name="Jacobson A."/>
            <person name="Kennedy G."/>
            <person name="Labadie P."/>
            <person name="Hunt B.G."/>
            <person name="Srinivasan R."/>
        </authorList>
    </citation>
    <scope>NUCLEOTIDE SEQUENCE</scope>
    <source>
        <strain evidence="10">PL_HMW_Pooled</strain>
        <tissue evidence="10">Head</tissue>
    </source>
</reference>
<evidence type="ECO:0000256" key="6">
    <source>
        <dbReference type="ARBA" id="ARBA00022801"/>
    </source>
</evidence>
<dbReference type="Gene3D" id="3.30.70.270">
    <property type="match status" value="2"/>
</dbReference>
<evidence type="ECO:0000313" key="11">
    <source>
        <dbReference type="EMBL" id="KAK3913384.1"/>
    </source>
</evidence>
<dbReference type="InterPro" id="IPR043128">
    <property type="entry name" value="Rev_trsase/Diguanyl_cyclase"/>
</dbReference>
<dbReference type="GO" id="GO:0004519">
    <property type="term" value="F:endonuclease activity"/>
    <property type="evidence" value="ECO:0007669"/>
    <property type="project" value="UniProtKB-KW"/>
</dbReference>
<dbReference type="Pfam" id="PF17917">
    <property type="entry name" value="RT_RNaseH"/>
    <property type="match status" value="1"/>
</dbReference>
<dbReference type="InterPro" id="IPR043502">
    <property type="entry name" value="DNA/RNA_pol_sf"/>
</dbReference>
<dbReference type="InterPro" id="IPR037238">
    <property type="entry name" value="YbiA-like_sf"/>
</dbReference>
<organism evidence="10 13">
    <name type="scientific">Frankliniella fusca</name>
    <dbReference type="NCBI Taxonomy" id="407009"/>
    <lineage>
        <taxon>Eukaryota</taxon>
        <taxon>Metazoa</taxon>
        <taxon>Ecdysozoa</taxon>
        <taxon>Arthropoda</taxon>
        <taxon>Hexapoda</taxon>
        <taxon>Insecta</taxon>
        <taxon>Pterygota</taxon>
        <taxon>Neoptera</taxon>
        <taxon>Paraneoptera</taxon>
        <taxon>Thysanoptera</taxon>
        <taxon>Terebrantia</taxon>
        <taxon>Thripoidea</taxon>
        <taxon>Thripidae</taxon>
        <taxon>Frankliniella</taxon>
    </lineage>
</organism>
<dbReference type="Gene3D" id="3.90.70.80">
    <property type="match status" value="1"/>
</dbReference>
<dbReference type="Pfam" id="PF00078">
    <property type="entry name" value="RVT_1"/>
    <property type="match status" value="1"/>
</dbReference>